<sequence length="248" mass="27805">MSKIKNQFSSANPLYHPSPYVLSLLTFSLVEREEMTMSGSSSNSIRYSEGRFLVVEEEEVDQDLLCPSCHCLRENPKECTPCAHIFCAACITGADHCPECSQAIRGLKNPNRFLLHVTDQVHLQCAGCSWSGTVDASSSHRCEEQTKFVEAFKKTKKTPVGSKSTGKVKKAEETESELLRNYTNIDEEEGPYDLSDVPLPRGTTTTHRQSLSTRRGDEEVCHRTAAPQRVRLYGERVGLCRTKCPERK</sequence>
<dbReference type="AlphaFoldDB" id="A0A7G2CMS4"/>
<evidence type="ECO:0000313" key="7">
    <source>
        <dbReference type="EMBL" id="CAD2220211.1"/>
    </source>
</evidence>
<dbReference type="PROSITE" id="PS00518">
    <property type="entry name" value="ZF_RING_1"/>
    <property type="match status" value="1"/>
</dbReference>
<dbReference type="SUPFAM" id="SSF57850">
    <property type="entry name" value="RING/U-box"/>
    <property type="match status" value="1"/>
</dbReference>
<feature type="compositionally biased region" description="Polar residues" evidence="5">
    <location>
        <begin position="202"/>
        <end position="213"/>
    </location>
</feature>
<dbReference type="InterPro" id="IPR001841">
    <property type="entry name" value="Znf_RING"/>
</dbReference>
<reference evidence="7 8" key="1">
    <citation type="submission" date="2020-08" db="EMBL/GenBank/DDBJ databases">
        <authorList>
            <person name="Newling K."/>
            <person name="Davey J."/>
            <person name="Forrester S."/>
        </authorList>
    </citation>
    <scope>NUCLEOTIDE SEQUENCE [LARGE SCALE GENOMIC DNA]</scope>
    <source>
        <strain evidence="8">Crithidia deanei Carvalho (ATCC PRA-265)</strain>
    </source>
</reference>
<protein>
    <recommendedName>
        <fullName evidence="6">RING-type domain-containing protein</fullName>
    </recommendedName>
</protein>
<dbReference type="PROSITE" id="PS50089">
    <property type="entry name" value="ZF_RING_2"/>
    <property type="match status" value="1"/>
</dbReference>
<dbReference type="GO" id="GO:0008270">
    <property type="term" value="F:zinc ion binding"/>
    <property type="evidence" value="ECO:0007669"/>
    <property type="project" value="UniProtKB-KW"/>
</dbReference>
<dbReference type="InterPro" id="IPR017907">
    <property type="entry name" value="Znf_RING_CS"/>
</dbReference>
<keyword evidence="2 4" id="KW-0863">Zinc-finger</keyword>
<evidence type="ECO:0000256" key="2">
    <source>
        <dbReference type="ARBA" id="ARBA00022771"/>
    </source>
</evidence>
<name>A0A7G2CMS4_9TRYP</name>
<evidence type="ECO:0000313" key="8">
    <source>
        <dbReference type="Proteomes" id="UP000515908"/>
    </source>
</evidence>
<feature type="domain" description="RING-type" evidence="6">
    <location>
        <begin position="66"/>
        <end position="101"/>
    </location>
</feature>
<dbReference type="Proteomes" id="UP000515908">
    <property type="component" value="Chromosome 16"/>
</dbReference>
<gene>
    <name evidence="7" type="ORF">ADEAN_000772600</name>
</gene>
<dbReference type="Gene3D" id="3.30.40.10">
    <property type="entry name" value="Zinc/RING finger domain, C3HC4 (zinc finger)"/>
    <property type="match status" value="1"/>
</dbReference>
<accession>A0A7G2CMS4</accession>
<dbReference type="EMBL" id="LR877160">
    <property type="protein sequence ID" value="CAD2220211.1"/>
    <property type="molecule type" value="Genomic_DNA"/>
</dbReference>
<dbReference type="VEuPathDB" id="TriTrypDB:ADEAN_000772600"/>
<keyword evidence="8" id="KW-1185">Reference proteome</keyword>
<proteinExistence type="predicted"/>
<keyword evidence="3" id="KW-0862">Zinc</keyword>
<keyword evidence="1" id="KW-0479">Metal-binding</keyword>
<evidence type="ECO:0000256" key="5">
    <source>
        <dbReference type="SAM" id="MobiDB-lite"/>
    </source>
</evidence>
<organism evidence="7 8">
    <name type="scientific">Angomonas deanei</name>
    <dbReference type="NCBI Taxonomy" id="59799"/>
    <lineage>
        <taxon>Eukaryota</taxon>
        <taxon>Discoba</taxon>
        <taxon>Euglenozoa</taxon>
        <taxon>Kinetoplastea</taxon>
        <taxon>Metakinetoplastina</taxon>
        <taxon>Trypanosomatida</taxon>
        <taxon>Trypanosomatidae</taxon>
        <taxon>Strigomonadinae</taxon>
        <taxon>Angomonas</taxon>
    </lineage>
</organism>
<dbReference type="InterPro" id="IPR013083">
    <property type="entry name" value="Znf_RING/FYVE/PHD"/>
</dbReference>
<evidence type="ECO:0000259" key="6">
    <source>
        <dbReference type="PROSITE" id="PS50089"/>
    </source>
</evidence>
<evidence type="ECO:0000256" key="1">
    <source>
        <dbReference type="ARBA" id="ARBA00022723"/>
    </source>
</evidence>
<feature type="region of interest" description="Disordered" evidence="5">
    <location>
        <begin position="187"/>
        <end position="219"/>
    </location>
</feature>
<evidence type="ECO:0000256" key="3">
    <source>
        <dbReference type="ARBA" id="ARBA00022833"/>
    </source>
</evidence>
<evidence type="ECO:0000256" key="4">
    <source>
        <dbReference type="PROSITE-ProRule" id="PRU00175"/>
    </source>
</evidence>
<dbReference type="OrthoDB" id="755259at2759"/>